<dbReference type="AlphaFoldDB" id="A0A0E9RM39"/>
<protein>
    <submittedName>
        <fullName evidence="1">Uncharacterized protein</fullName>
    </submittedName>
</protein>
<dbReference type="EMBL" id="GBXM01078710">
    <property type="protein sequence ID" value="JAH29867.1"/>
    <property type="molecule type" value="Transcribed_RNA"/>
</dbReference>
<sequence>MECVLAYVADLGSFLHGFSYLFLTEWGLKKVTTAIIH</sequence>
<organism evidence="1">
    <name type="scientific">Anguilla anguilla</name>
    <name type="common">European freshwater eel</name>
    <name type="synonym">Muraena anguilla</name>
    <dbReference type="NCBI Taxonomy" id="7936"/>
    <lineage>
        <taxon>Eukaryota</taxon>
        <taxon>Metazoa</taxon>
        <taxon>Chordata</taxon>
        <taxon>Craniata</taxon>
        <taxon>Vertebrata</taxon>
        <taxon>Euteleostomi</taxon>
        <taxon>Actinopterygii</taxon>
        <taxon>Neopterygii</taxon>
        <taxon>Teleostei</taxon>
        <taxon>Anguilliformes</taxon>
        <taxon>Anguillidae</taxon>
        <taxon>Anguilla</taxon>
    </lineage>
</organism>
<reference evidence="1" key="1">
    <citation type="submission" date="2014-11" db="EMBL/GenBank/DDBJ databases">
        <authorList>
            <person name="Amaro Gonzalez C."/>
        </authorList>
    </citation>
    <scope>NUCLEOTIDE SEQUENCE</scope>
</reference>
<name>A0A0E9RM39_ANGAN</name>
<accession>A0A0E9RM39</accession>
<evidence type="ECO:0000313" key="1">
    <source>
        <dbReference type="EMBL" id="JAH29867.1"/>
    </source>
</evidence>
<reference evidence="1" key="2">
    <citation type="journal article" date="2015" name="Fish Shellfish Immunol.">
        <title>Early steps in the European eel (Anguilla anguilla)-Vibrio vulnificus interaction in the gills: Role of the RtxA13 toxin.</title>
        <authorList>
            <person name="Callol A."/>
            <person name="Pajuelo D."/>
            <person name="Ebbesson L."/>
            <person name="Teles M."/>
            <person name="MacKenzie S."/>
            <person name="Amaro C."/>
        </authorList>
    </citation>
    <scope>NUCLEOTIDE SEQUENCE</scope>
</reference>
<proteinExistence type="predicted"/>